<proteinExistence type="predicted"/>
<sequence length="67" mass="7292">MAAVSYRVSFDGVVSAEGESKADDSQLYVTLLDDSELESKSRTAPESALLLKDEPLDVKDDVNVRES</sequence>
<evidence type="ECO:0000313" key="1">
    <source>
        <dbReference type="EMBL" id="GBP51384.1"/>
    </source>
</evidence>
<gene>
    <name evidence="1" type="ORF">EVAR_38778_1</name>
</gene>
<dbReference type="Proteomes" id="UP000299102">
    <property type="component" value="Unassembled WGS sequence"/>
</dbReference>
<dbReference type="EMBL" id="BGZK01000580">
    <property type="protein sequence ID" value="GBP51384.1"/>
    <property type="molecule type" value="Genomic_DNA"/>
</dbReference>
<name>A0A4C1WMN6_EUMVA</name>
<accession>A0A4C1WMN6</accession>
<keyword evidence="2" id="KW-1185">Reference proteome</keyword>
<dbReference type="AlphaFoldDB" id="A0A4C1WMN6"/>
<evidence type="ECO:0000313" key="2">
    <source>
        <dbReference type="Proteomes" id="UP000299102"/>
    </source>
</evidence>
<protein>
    <submittedName>
        <fullName evidence="1">Uncharacterized protein</fullName>
    </submittedName>
</protein>
<comment type="caution">
    <text evidence="1">The sequence shown here is derived from an EMBL/GenBank/DDBJ whole genome shotgun (WGS) entry which is preliminary data.</text>
</comment>
<reference evidence="1 2" key="1">
    <citation type="journal article" date="2019" name="Commun. Biol.">
        <title>The bagworm genome reveals a unique fibroin gene that provides high tensile strength.</title>
        <authorList>
            <person name="Kono N."/>
            <person name="Nakamura H."/>
            <person name="Ohtoshi R."/>
            <person name="Tomita M."/>
            <person name="Numata K."/>
            <person name="Arakawa K."/>
        </authorList>
    </citation>
    <scope>NUCLEOTIDE SEQUENCE [LARGE SCALE GENOMIC DNA]</scope>
</reference>
<organism evidence="1 2">
    <name type="scientific">Eumeta variegata</name>
    <name type="common">Bagworm moth</name>
    <name type="synonym">Eumeta japonica</name>
    <dbReference type="NCBI Taxonomy" id="151549"/>
    <lineage>
        <taxon>Eukaryota</taxon>
        <taxon>Metazoa</taxon>
        <taxon>Ecdysozoa</taxon>
        <taxon>Arthropoda</taxon>
        <taxon>Hexapoda</taxon>
        <taxon>Insecta</taxon>
        <taxon>Pterygota</taxon>
        <taxon>Neoptera</taxon>
        <taxon>Endopterygota</taxon>
        <taxon>Lepidoptera</taxon>
        <taxon>Glossata</taxon>
        <taxon>Ditrysia</taxon>
        <taxon>Tineoidea</taxon>
        <taxon>Psychidae</taxon>
        <taxon>Oiketicinae</taxon>
        <taxon>Eumeta</taxon>
    </lineage>
</organism>